<dbReference type="Proteomes" id="UP001151081">
    <property type="component" value="Unassembled WGS sequence"/>
</dbReference>
<evidence type="ECO:0000259" key="2">
    <source>
        <dbReference type="PROSITE" id="PS50104"/>
    </source>
</evidence>
<evidence type="ECO:0000313" key="4">
    <source>
        <dbReference type="Proteomes" id="UP001151081"/>
    </source>
</evidence>
<name>A0A9X3XI54_9BACT</name>
<proteinExistence type="predicted"/>
<keyword evidence="4" id="KW-1185">Reference proteome</keyword>
<dbReference type="Pfam" id="PF13676">
    <property type="entry name" value="TIR_2"/>
    <property type="match status" value="1"/>
</dbReference>
<dbReference type="RefSeq" id="WP_272459984.1">
    <property type="nucleotide sequence ID" value="NZ_JAGTJJ010000096.1"/>
</dbReference>
<keyword evidence="1" id="KW-0677">Repeat</keyword>
<keyword evidence="3" id="KW-0675">Receptor</keyword>
<comment type="caution">
    <text evidence="3">The sequence shown here is derived from an EMBL/GenBank/DDBJ whole genome shotgun (WGS) entry which is preliminary data.</text>
</comment>
<dbReference type="InterPro" id="IPR001646">
    <property type="entry name" value="5peptide_repeat"/>
</dbReference>
<dbReference type="PANTHER" id="PTHR47485:SF1">
    <property type="entry name" value="THYLAKOID LUMENAL 17.4 KDA PROTEIN, CHLOROPLASTIC"/>
    <property type="match status" value="1"/>
</dbReference>
<dbReference type="InterPro" id="IPR000157">
    <property type="entry name" value="TIR_dom"/>
</dbReference>
<accession>A0A9X3XI54</accession>
<gene>
    <name evidence="3" type="ORF">KEG57_52115</name>
</gene>
<reference evidence="3 4" key="1">
    <citation type="submission" date="2021-04" db="EMBL/GenBank/DDBJ databases">
        <title>Genome analysis of Polyangium sp.</title>
        <authorList>
            <person name="Li Y."/>
            <person name="Wang J."/>
        </authorList>
    </citation>
    <scope>NUCLEOTIDE SEQUENCE [LARGE SCALE GENOMIC DNA]</scope>
    <source>
        <strain evidence="3 4">SDU14</strain>
    </source>
</reference>
<sequence>MASQDRDPSDYKPPQSAKELLDRYAMGERWFVQADLSGASLMSANLTGANLTGANLIRTDLTGANLRNGILTGANLWSANLTGANLAGASLIRTNLLHVNVLCAKLTGAILSGANLIGADLSGTHLTGADLVGANFQGAYLTSALFERAKVGFCVLSNVDLSALCKSNDSIIHAGPSFIDFHSIVRSARAPRLEDFLMRAGLPSVAALYMIEAAQAVSGSIFDMMRSTFISYGSPDEAFARQLYEALHKNGVRVFLFSEHAEPGEKLHRMMRKGVNEHDRVILVCSKRSLDRDGVLNEIELTLGREAREGGETLLIPIRLDNYVFKGWKPKREDLAEAVRERVVADFEGADTDPAKFARGLSQLLGALRIKAGPPAPSGPPAP</sequence>
<dbReference type="EMBL" id="JAGTJJ010000096">
    <property type="protein sequence ID" value="MDC3989118.1"/>
    <property type="molecule type" value="Genomic_DNA"/>
</dbReference>
<feature type="domain" description="TIR" evidence="2">
    <location>
        <begin position="224"/>
        <end position="347"/>
    </location>
</feature>
<dbReference type="SUPFAM" id="SSF52200">
    <property type="entry name" value="Toll/Interleukin receptor TIR domain"/>
    <property type="match status" value="1"/>
</dbReference>
<dbReference type="Gene3D" id="2.160.20.80">
    <property type="entry name" value="E3 ubiquitin-protein ligase SopA"/>
    <property type="match status" value="1"/>
</dbReference>
<evidence type="ECO:0000256" key="1">
    <source>
        <dbReference type="ARBA" id="ARBA00022737"/>
    </source>
</evidence>
<evidence type="ECO:0000313" key="3">
    <source>
        <dbReference type="EMBL" id="MDC3989118.1"/>
    </source>
</evidence>
<dbReference type="AlphaFoldDB" id="A0A9X3XI54"/>
<dbReference type="Gene3D" id="3.40.50.10140">
    <property type="entry name" value="Toll/interleukin-1 receptor homology (TIR) domain"/>
    <property type="match status" value="1"/>
</dbReference>
<organism evidence="3 4">
    <name type="scientific">Polyangium jinanense</name>
    <dbReference type="NCBI Taxonomy" id="2829994"/>
    <lineage>
        <taxon>Bacteria</taxon>
        <taxon>Pseudomonadati</taxon>
        <taxon>Myxococcota</taxon>
        <taxon>Polyangia</taxon>
        <taxon>Polyangiales</taxon>
        <taxon>Polyangiaceae</taxon>
        <taxon>Polyangium</taxon>
    </lineage>
</organism>
<dbReference type="InterPro" id="IPR035897">
    <property type="entry name" value="Toll_tir_struct_dom_sf"/>
</dbReference>
<dbReference type="SUPFAM" id="SSF141571">
    <property type="entry name" value="Pentapeptide repeat-like"/>
    <property type="match status" value="1"/>
</dbReference>
<dbReference type="PROSITE" id="PS50104">
    <property type="entry name" value="TIR"/>
    <property type="match status" value="1"/>
</dbReference>
<dbReference type="Pfam" id="PF00805">
    <property type="entry name" value="Pentapeptide"/>
    <property type="match status" value="3"/>
</dbReference>
<dbReference type="PANTHER" id="PTHR47485">
    <property type="entry name" value="THYLAKOID LUMENAL 17.4 KDA PROTEIN, CHLOROPLASTIC"/>
    <property type="match status" value="1"/>
</dbReference>
<protein>
    <submittedName>
        <fullName evidence="3">Toll/interleukin-1 receptor domain-containing protein</fullName>
    </submittedName>
</protein>
<dbReference type="GO" id="GO:0007165">
    <property type="term" value="P:signal transduction"/>
    <property type="evidence" value="ECO:0007669"/>
    <property type="project" value="InterPro"/>
</dbReference>